<dbReference type="FunFam" id="1.10.10.10:FF:000001">
    <property type="entry name" value="LysR family transcriptional regulator"/>
    <property type="match status" value="1"/>
</dbReference>
<dbReference type="Pfam" id="PF03466">
    <property type="entry name" value="LysR_substrate"/>
    <property type="match status" value="1"/>
</dbReference>
<evidence type="ECO:0000256" key="4">
    <source>
        <dbReference type="ARBA" id="ARBA00023163"/>
    </source>
</evidence>
<accession>A0A1Z2LDQ2</accession>
<dbReference type="CDD" id="cd08423">
    <property type="entry name" value="PBP2_LTTR_like_6"/>
    <property type="match status" value="1"/>
</dbReference>
<evidence type="ECO:0000313" key="7">
    <source>
        <dbReference type="Proteomes" id="UP000195755"/>
    </source>
</evidence>
<evidence type="ECO:0000256" key="1">
    <source>
        <dbReference type="ARBA" id="ARBA00009437"/>
    </source>
</evidence>
<dbReference type="AlphaFoldDB" id="A0A1Z2LDQ2"/>
<dbReference type="InterPro" id="IPR036390">
    <property type="entry name" value="WH_DNA-bd_sf"/>
</dbReference>
<dbReference type="GO" id="GO:0003700">
    <property type="term" value="F:DNA-binding transcription factor activity"/>
    <property type="evidence" value="ECO:0007669"/>
    <property type="project" value="InterPro"/>
</dbReference>
<dbReference type="GO" id="GO:0032993">
    <property type="term" value="C:protein-DNA complex"/>
    <property type="evidence" value="ECO:0007669"/>
    <property type="project" value="TreeGrafter"/>
</dbReference>
<keyword evidence="3" id="KW-0238">DNA-binding</keyword>
<dbReference type="Gene3D" id="1.10.10.10">
    <property type="entry name" value="Winged helix-like DNA-binding domain superfamily/Winged helix DNA-binding domain"/>
    <property type="match status" value="1"/>
</dbReference>
<keyword evidence="4" id="KW-0804">Transcription</keyword>
<dbReference type="PANTHER" id="PTHR30346">
    <property type="entry name" value="TRANSCRIPTIONAL DUAL REGULATOR HCAR-RELATED"/>
    <property type="match status" value="1"/>
</dbReference>
<dbReference type="InterPro" id="IPR005119">
    <property type="entry name" value="LysR_subst-bd"/>
</dbReference>
<feature type="domain" description="HTH lysR-type" evidence="5">
    <location>
        <begin position="2"/>
        <end position="59"/>
    </location>
</feature>
<reference evidence="6 7" key="1">
    <citation type="submission" date="2017-06" db="EMBL/GenBank/DDBJ databases">
        <title>Streptomyces albireticuli Genome sequencing and assembly.</title>
        <authorList>
            <person name="Wang Y."/>
            <person name="Du B."/>
            <person name="Ding Y."/>
            <person name="Liu H."/>
            <person name="Hou Q."/>
            <person name="Liu K."/>
            <person name="Yao L."/>
            <person name="Wang C."/>
        </authorList>
    </citation>
    <scope>NUCLEOTIDE SEQUENCE [LARGE SCALE GENOMIC DNA]</scope>
    <source>
        <strain evidence="6 7">MDJK11</strain>
    </source>
</reference>
<dbReference type="PROSITE" id="PS50931">
    <property type="entry name" value="HTH_LYSR"/>
    <property type="match status" value="1"/>
</dbReference>
<dbReference type="GO" id="GO:0003677">
    <property type="term" value="F:DNA binding"/>
    <property type="evidence" value="ECO:0007669"/>
    <property type="project" value="UniProtKB-KW"/>
</dbReference>
<dbReference type="Pfam" id="PF00126">
    <property type="entry name" value="HTH_1"/>
    <property type="match status" value="1"/>
</dbReference>
<evidence type="ECO:0000256" key="3">
    <source>
        <dbReference type="ARBA" id="ARBA00023125"/>
    </source>
</evidence>
<dbReference type="KEGG" id="salj:SMD11_6860"/>
<dbReference type="InterPro" id="IPR036388">
    <property type="entry name" value="WH-like_DNA-bd_sf"/>
</dbReference>
<evidence type="ECO:0000313" key="6">
    <source>
        <dbReference type="EMBL" id="ARZ72436.1"/>
    </source>
</evidence>
<dbReference type="SUPFAM" id="SSF53850">
    <property type="entry name" value="Periplasmic binding protein-like II"/>
    <property type="match status" value="1"/>
</dbReference>
<evidence type="ECO:0000256" key="2">
    <source>
        <dbReference type="ARBA" id="ARBA00023015"/>
    </source>
</evidence>
<dbReference type="RefSeq" id="WP_087930053.1">
    <property type="nucleotide sequence ID" value="NZ_CP021744.1"/>
</dbReference>
<sequence>MIDVQRLRTLREVARSGSFNKAAAALLLTPSAVSQQIAALERTLGTQVVERSTRGVSLTEPGRLLVEAAEAISAELSHAREQIDRLAAGRTKLTVATFTSGGHRLLPPVLTRFVAEHPEVELTVLQKEPEHSLPLVREGRADLALAYHFDGPLPVRPGDRSGLDWTPLMDDPMSAVLPVGHPLAGRVSLDLSELVRERWVMGCMKAQAFMHRYAELAGSELRVAAATTDFFFAQTLVAAGVGVSLVPRIALDPSVSGVAVIPIDPPCPARYIGVATAARRRDRPRPHVEALLTALVGSVS</sequence>
<proteinExistence type="inferred from homology"/>
<dbReference type="OrthoDB" id="4131546at2"/>
<dbReference type="EMBL" id="CP021744">
    <property type="protein sequence ID" value="ARZ72436.1"/>
    <property type="molecule type" value="Genomic_DNA"/>
</dbReference>
<dbReference type="PANTHER" id="PTHR30346:SF29">
    <property type="entry name" value="LYSR SUBSTRATE-BINDING"/>
    <property type="match status" value="1"/>
</dbReference>
<dbReference type="InterPro" id="IPR000847">
    <property type="entry name" value="LysR_HTH_N"/>
</dbReference>
<evidence type="ECO:0000259" key="5">
    <source>
        <dbReference type="PROSITE" id="PS50931"/>
    </source>
</evidence>
<dbReference type="Proteomes" id="UP000195755">
    <property type="component" value="Chromosome"/>
</dbReference>
<protein>
    <submittedName>
        <fullName evidence="6">LysR family transcriptional regulator</fullName>
    </submittedName>
</protein>
<gene>
    <name evidence="6" type="ORF">SMD11_6860</name>
</gene>
<dbReference type="Gene3D" id="3.40.190.10">
    <property type="entry name" value="Periplasmic binding protein-like II"/>
    <property type="match status" value="2"/>
</dbReference>
<name>A0A1Z2LDQ2_9ACTN</name>
<comment type="similarity">
    <text evidence="1">Belongs to the LysR transcriptional regulatory family.</text>
</comment>
<keyword evidence="2" id="KW-0805">Transcription regulation</keyword>
<dbReference type="SUPFAM" id="SSF46785">
    <property type="entry name" value="Winged helix' DNA-binding domain"/>
    <property type="match status" value="1"/>
</dbReference>
<organism evidence="6 7">
    <name type="scientific">Streptomyces albireticuli</name>
    <dbReference type="NCBI Taxonomy" id="1940"/>
    <lineage>
        <taxon>Bacteria</taxon>
        <taxon>Bacillati</taxon>
        <taxon>Actinomycetota</taxon>
        <taxon>Actinomycetes</taxon>
        <taxon>Kitasatosporales</taxon>
        <taxon>Streptomycetaceae</taxon>
        <taxon>Streptomyces</taxon>
    </lineage>
</organism>